<evidence type="ECO:0000256" key="1">
    <source>
        <dbReference type="ARBA" id="ARBA00008061"/>
    </source>
</evidence>
<dbReference type="InterPro" id="IPR045857">
    <property type="entry name" value="O16G_dom_2"/>
</dbReference>
<dbReference type="Proteomes" id="UP000291072">
    <property type="component" value="Unassembled WGS sequence"/>
</dbReference>
<dbReference type="PANTHER" id="PTHR10357:SF179">
    <property type="entry name" value="NEUTRAL AND BASIC AMINO ACID TRANSPORT PROTEIN RBAT"/>
    <property type="match status" value="1"/>
</dbReference>
<protein>
    <recommendedName>
        <fullName evidence="3">Alpha-amylase</fullName>
        <ecNumber evidence="3">3.2.1.1</ecNumber>
    </recommendedName>
</protein>
<dbReference type="Gene3D" id="3.90.400.10">
    <property type="entry name" value="Oligo-1,6-glucosidase, Domain 2"/>
    <property type="match status" value="1"/>
</dbReference>
<dbReference type="SUPFAM" id="SSF51445">
    <property type="entry name" value="(Trans)glycosidases"/>
    <property type="match status" value="1"/>
</dbReference>
<dbReference type="InterPro" id="IPR017853">
    <property type="entry name" value="GH"/>
</dbReference>
<evidence type="ECO:0000256" key="3">
    <source>
        <dbReference type="RuleBase" id="RU361134"/>
    </source>
</evidence>
<organism evidence="5 6">
    <name type="scientific">Mycoplasma todarodis</name>
    <dbReference type="NCBI Taxonomy" id="1937191"/>
    <lineage>
        <taxon>Bacteria</taxon>
        <taxon>Bacillati</taxon>
        <taxon>Mycoplasmatota</taxon>
        <taxon>Mollicutes</taxon>
        <taxon>Mycoplasmataceae</taxon>
        <taxon>Mycoplasma</taxon>
    </lineage>
</organism>
<dbReference type="EC" id="3.2.1.1" evidence="3"/>
<reference evidence="5 6" key="1">
    <citation type="submission" date="2018-02" db="EMBL/GenBank/DDBJ databases">
        <title>Mycoplasma marinum and Mycoplasma todarodis sp. nov., moderately halophilic and psychrotolerant mycoplasmas isolated from cephalopods.</title>
        <authorList>
            <person name="Viver T."/>
        </authorList>
    </citation>
    <scope>NUCLEOTIDE SEQUENCE [LARGE SCALE GENOMIC DNA]</scope>
    <source>
        <strain evidence="5 6">5H</strain>
    </source>
</reference>
<dbReference type="PANTHER" id="PTHR10357">
    <property type="entry name" value="ALPHA-AMYLASE FAMILY MEMBER"/>
    <property type="match status" value="1"/>
</dbReference>
<dbReference type="InterPro" id="IPR006047">
    <property type="entry name" value="GH13_cat_dom"/>
</dbReference>
<dbReference type="EMBL" id="PSZP01000004">
    <property type="protein sequence ID" value="TCG11654.1"/>
    <property type="molecule type" value="Genomic_DNA"/>
</dbReference>
<evidence type="ECO:0000313" key="6">
    <source>
        <dbReference type="Proteomes" id="UP000291072"/>
    </source>
</evidence>
<evidence type="ECO:0000256" key="2">
    <source>
        <dbReference type="RuleBase" id="RU003615"/>
    </source>
</evidence>
<dbReference type="GO" id="GO:0004556">
    <property type="term" value="F:alpha-amylase activity"/>
    <property type="evidence" value="ECO:0007669"/>
    <property type="project" value="UniProtKB-UniRule"/>
</dbReference>
<keyword evidence="3" id="KW-0119">Carbohydrate metabolism</keyword>
<dbReference type="PRINTS" id="PR00110">
    <property type="entry name" value="ALPHAAMYLASE"/>
</dbReference>
<dbReference type="InterPro" id="IPR006046">
    <property type="entry name" value="Alpha_amylase"/>
</dbReference>
<comment type="similarity">
    <text evidence="1 2">Belongs to the glycosyl hydrolase 13 family.</text>
</comment>
<gene>
    <name evidence="5" type="ORF">C4B25_00905</name>
</gene>
<keyword evidence="3" id="KW-0326">Glycosidase</keyword>
<comment type="catalytic activity">
    <reaction evidence="3">
        <text>Endohydrolysis of (1-&gt;4)-alpha-D-glucosidic linkages in polysaccharides containing three or more (1-&gt;4)-alpha-linked D-glucose units.</text>
        <dbReference type="EC" id="3.2.1.1"/>
    </reaction>
</comment>
<keyword evidence="6" id="KW-1185">Reference proteome</keyword>
<dbReference type="RefSeq" id="WP_131613183.1">
    <property type="nucleotide sequence ID" value="NZ_PSZP01000004.1"/>
</dbReference>
<evidence type="ECO:0000313" key="5">
    <source>
        <dbReference type="EMBL" id="TCG11654.1"/>
    </source>
</evidence>
<name>A0A4R0XM98_9MOLU</name>
<dbReference type="Pfam" id="PF00128">
    <property type="entry name" value="Alpha-amylase"/>
    <property type="match status" value="1"/>
</dbReference>
<dbReference type="Gene3D" id="3.20.20.80">
    <property type="entry name" value="Glycosidases"/>
    <property type="match status" value="1"/>
</dbReference>
<dbReference type="GO" id="GO:0009313">
    <property type="term" value="P:oligosaccharide catabolic process"/>
    <property type="evidence" value="ECO:0007669"/>
    <property type="project" value="TreeGrafter"/>
</dbReference>
<feature type="domain" description="Glycosyl hydrolase family 13 catalytic" evidence="4">
    <location>
        <begin position="14"/>
        <end position="413"/>
    </location>
</feature>
<keyword evidence="3" id="KW-0378">Hydrolase</keyword>
<evidence type="ECO:0000259" key="4">
    <source>
        <dbReference type="SMART" id="SM00642"/>
    </source>
</evidence>
<sequence length="547" mass="63372">MTKTIKWKGKVIYQIFPRSFRDANNDGDGDLKGIEEKLPYLADLGIDAIWLCPTYNTNFADAGYDVKDYKSVWKQFGTLEDFKSMAKQAKMLGIDIVMDIVLNHVSDEHPWFKKACESVNNIEHNYFIWREKLNKDEEVAVSIFGGSAWEFVPSVNKYYFHLFAKEQVDLNWEHPDTIAAMADVIDFWYEIGVRGFRLDAIKHISKVFPDGNDNAYSWGPTAVKQLQKFNEVAFKDKPDAFVLGESSGITLEEAIKYGTGEEKVSSNYYNFSWWWMGWGKDTGRNGYDPEWDFKDFVKGMKPFQESKEIPSELMTNFLSNHDTSRAISRWGDEGMFWKESAKTLAMMMFVMKGIPCVYYGEEIGMLNPRFESKQEFRDVDAMNAYDILVDKQNYYTEEEMTKYLAINGRDNSRTPMAWDSSESAGFNEGHTPWIKVGYGHKEINVEKQQNDPKSILAFYKDIIKLRKNEEYKDILIDGESKFELLESGAFKVTRTNSIGKQLIILINVRDIKLNVPMIVGKQILSSWTDKKEFKGQLRPYESIIFEV</sequence>
<accession>A0A4R0XM98</accession>
<proteinExistence type="inferred from homology"/>
<dbReference type="SMART" id="SM00642">
    <property type="entry name" value="Aamy"/>
    <property type="match status" value="1"/>
</dbReference>
<dbReference type="GO" id="GO:0043169">
    <property type="term" value="F:cation binding"/>
    <property type="evidence" value="ECO:0007669"/>
    <property type="project" value="InterPro"/>
</dbReference>
<dbReference type="AlphaFoldDB" id="A0A4R0XM98"/>
<dbReference type="OrthoDB" id="9805159at2"/>
<comment type="caution">
    <text evidence="5">The sequence shown here is derived from an EMBL/GenBank/DDBJ whole genome shotgun (WGS) entry which is preliminary data.</text>
</comment>